<dbReference type="AlphaFoldDB" id="A0A8C3F612"/>
<dbReference type="Pfam" id="PF08205">
    <property type="entry name" value="C2-set_2"/>
    <property type="match status" value="1"/>
</dbReference>
<keyword evidence="6" id="KW-0472">Membrane</keyword>
<keyword evidence="7" id="KW-1015">Disulfide bond</keyword>
<dbReference type="GO" id="GO:0007155">
    <property type="term" value="P:cell adhesion"/>
    <property type="evidence" value="ECO:0007669"/>
    <property type="project" value="UniProtKB-KW"/>
</dbReference>
<keyword evidence="4" id="KW-0130">Cell adhesion</keyword>
<evidence type="ECO:0000256" key="7">
    <source>
        <dbReference type="ARBA" id="ARBA00023157"/>
    </source>
</evidence>
<organism evidence="11 12">
    <name type="scientific">Chrysemys picta bellii</name>
    <name type="common">Western painted turtle</name>
    <name type="synonym">Emys bellii</name>
    <dbReference type="NCBI Taxonomy" id="8478"/>
    <lineage>
        <taxon>Eukaryota</taxon>
        <taxon>Metazoa</taxon>
        <taxon>Chordata</taxon>
        <taxon>Craniata</taxon>
        <taxon>Vertebrata</taxon>
        <taxon>Euteleostomi</taxon>
        <taxon>Archelosauria</taxon>
        <taxon>Testudinata</taxon>
        <taxon>Testudines</taxon>
        <taxon>Cryptodira</taxon>
        <taxon>Durocryptodira</taxon>
        <taxon>Testudinoidea</taxon>
        <taxon>Emydidae</taxon>
        <taxon>Chrysemys</taxon>
    </lineage>
</organism>
<dbReference type="GeneTree" id="ENSGT01150000286907"/>
<comment type="subcellular location">
    <subcellularLocation>
        <location evidence="1">Membrane</location>
        <topology evidence="1">Single-pass type I membrane protein</topology>
    </subcellularLocation>
</comment>
<dbReference type="GO" id="GO:0033691">
    <property type="term" value="F:sialic acid binding"/>
    <property type="evidence" value="ECO:0007669"/>
    <property type="project" value="TreeGrafter"/>
</dbReference>
<reference evidence="11" key="1">
    <citation type="submission" date="2025-08" db="UniProtKB">
        <authorList>
            <consortium name="Ensembl"/>
        </authorList>
    </citation>
    <scope>IDENTIFICATION</scope>
</reference>
<feature type="region of interest" description="Disordered" evidence="9">
    <location>
        <begin position="490"/>
        <end position="561"/>
    </location>
</feature>
<dbReference type="SUPFAM" id="SSF48726">
    <property type="entry name" value="Immunoglobulin"/>
    <property type="match status" value="4"/>
</dbReference>
<evidence type="ECO:0000256" key="6">
    <source>
        <dbReference type="ARBA" id="ARBA00023136"/>
    </source>
</evidence>
<evidence type="ECO:0000256" key="3">
    <source>
        <dbReference type="ARBA" id="ARBA00022734"/>
    </source>
</evidence>
<evidence type="ECO:0000256" key="4">
    <source>
        <dbReference type="ARBA" id="ARBA00022889"/>
    </source>
</evidence>
<keyword evidence="2" id="KW-0812">Transmembrane</keyword>
<dbReference type="PANTHER" id="PTHR12035:SF125">
    <property type="entry name" value="SIALIC ACID-BINDING IG-LIKE LECTIN 5"/>
    <property type="match status" value="1"/>
</dbReference>
<dbReference type="InterPro" id="IPR003598">
    <property type="entry name" value="Ig_sub2"/>
</dbReference>
<dbReference type="SMART" id="SM00409">
    <property type="entry name" value="IG"/>
    <property type="match status" value="2"/>
</dbReference>
<dbReference type="InterPro" id="IPR013106">
    <property type="entry name" value="Ig_V-set"/>
</dbReference>
<dbReference type="GO" id="GO:0030246">
    <property type="term" value="F:carbohydrate binding"/>
    <property type="evidence" value="ECO:0007669"/>
    <property type="project" value="UniProtKB-KW"/>
</dbReference>
<dbReference type="InterPro" id="IPR003599">
    <property type="entry name" value="Ig_sub"/>
</dbReference>
<reference evidence="11" key="2">
    <citation type="submission" date="2025-09" db="UniProtKB">
        <authorList>
            <consortium name="Ensembl"/>
        </authorList>
    </citation>
    <scope>IDENTIFICATION</scope>
</reference>
<dbReference type="PROSITE" id="PS50835">
    <property type="entry name" value="IG_LIKE"/>
    <property type="match status" value="2"/>
</dbReference>
<dbReference type="Gene3D" id="2.60.40.10">
    <property type="entry name" value="Immunoglobulins"/>
    <property type="match status" value="4"/>
</dbReference>
<feature type="domain" description="Ig-like" evidence="10">
    <location>
        <begin position="185"/>
        <end position="282"/>
    </location>
</feature>
<sequence length="561" mass="60537">MGRVLPPQHDAGERELPPQGPLWRAGGPATLRVLLLALLWRGSLSLESGYSLMVPQSVSVQEGLCVLVPCNFTYPASYDTNNPSAQLYRYWYKDPVNVHNDPPVASNDPSRNVSQDTQGRFRLTGDPAPGDCSLQISDARRTDAGRYFLRVEKGDFKYSYRTNNDHTYPVLEISVTRKSRLTEEPEIQISPVWGPPGTLLAGEPVNVTCTAPGLCSGPPPRVTWTGPFSDTAQNVSAQLANGTWAHSSELSFTPAPGDDGKELVCKITYHPPRGPSTSRTVRLHGDSLRFLCSVSSNPPAALGWVRGGRAIEDTRPMEENQLRLELPNMTAEDGGLYGCWARRQKSSAQGTFQLLVDPRPGTGLNSSCQRQGPSVSCSCSLRSHPPPRLQWQVDGEPLAGNSSQGALQVSAWAQGDEAISTLSWTGSGDGGPRIFCLGSNPHGNYTALHFDFSLPRRGQTFGLLGSLPSPGRRVGSGCWKQGSWETGLLDTIHRPGRGVGSSGKSRGPGARTPGFSPSHAPLGPGEPDELHYAAIDFSKLQRKGAEPPEAPATEYSEVQRK</sequence>
<dbReference type="OMA" id="YHDNGFL"/>
<name>A0A8C3F612_CHRPI</name>
<dbReference type="InterPro" id="IPR007110">
    <property type="entry name" value="Ig-like_dom"/>
</dbReference>
<dbReference type="InterPro" id="IPR036179">
    <property type="entry name" value="Ig-like_dom_sf"/>
</dbReference>
<dbReference type="InterPro" id="IPR051036">
    <property type="entry name" value="SIGLEC"/>
</dbReference>
<accession>A0A8C3F612</accession>
<evidence type="ECO:0000313" key="11">
    <source>
        <dbReference type="Ensembl" id="ENSCPBP00000003354.1"/>
    </source>
</evidence>
<dbReference type="PANTHER" id="PTHR12035">
    <property type="entry name" value="SIALIC ACID BINDING IMMUNOGLOBULIN-LIKE LECTIN"/>
    <property type="match status" value="1"/>
</dbReference>
<evidence type="ECO:0000256" key="8">
    <source>
        <dbReference type="ARBA" id="ARBA00038361"/>
    </source>
</evidence>
<feature type="compositionally biased region" description="Polar residues" evidence="9">
    <location>
        <begin position="107"/>
        <end position="118"/>
    </location>
</feature>
<evidence type="ECO:0000256" key="9">
    <source>
        <dbReference type="SAM" id="MobiDB-lite"/>
    </source>
</evidence>
<keyword evidence="5" id="KW-1133">Transmembrane helix</keyword>
<dbReference type="Pfam" id="PF13927">
    <property type="entry name" value="Ig_3"/>
    <property type="match status" value="1"/>
</dbReference>
<dbReference type="Pfam" id="PF07686">
    <property type="entry name" value="V-set"/>
    <property type="match status" value="1"/>
</dbReference>
<dbReference type="InterPro" id="IPR013783">
    <property type="entry name" value="Ig-like_fold"/>
</dbReference>
<evidence type="ECO:0000259" key="10">
    <source>
        <dbReference type="PROSITE" id="PS50835"/>
    </source>
</evidence>
<evidence type="ECO:0000313" key="12">
    <source>
        <dbReference type="Proteomes" id="UP000694380"/>
    </source>
</evidence>
<dbReference type="Ensembl" id="ENSCPBT00000004085.1">
    <property type="protein sequence ID" value="ENSCPBP00000003354.1"/>
    <property type="gene ID" value="ENSCPBG00000002681.1"/>
</dbReference>
<comment type="similarity">
    <text evidence="8">Belongs to the immunoglobulin superfamily. SIGLEC (sialic acid binding Ig-like lectin) family.</text>
</comment>
<keyword evidence="3" id="KW-0430">Lectin</keyword>
<proteinExistence type="inferred from homology"/>
<feature type="region of interest" description="Disordered" evidence="9">
    <location>
        <begin position="99"/>
        <end position="118"/>
    </location>
</feature>
<feature type="domain" description="Ig-like" evidence="10">
    <location>
        <begin position="285"/>
        <end position="357"/>
    </location>
</feature>
<protein>
    <recommendedName>
        <fullName evidence="10">Ig-like domain-containing protein</fullName>
    </recommendedName>
</protein>
<dbReference type="SMART" id="SM00408">
    <property type="entry name" value="IGc2"/>
    <property type="match status" value="1"/>
</dbReference>
<evidence type="ECO:0000256" key="5">
    <source>
        <dbReference type="ARBA" id="ARBA00022989"/>
    </source>
</evidence>
<dbReference type="Proteomes" id="UP000694380">
    <property type="component" value="Unplaced"/>
</dbReference>
<dbReference type="InterPro" id="IPR013162">
    <property type="entry name" value="CD80_C2-set"/>
</dbReference>
<keyword evidence="12" id="KW-1185">Reference proteome</keyword>
<evidence type="ECO:0000256" key="2">
    <source>
        <dbReference type="ARBA" id="ARBA00022692"/>
    </source>
</evidence>
<feature type="region of interest" description="Disordered" evidence="9">
    <location>
        <begin position="1"/>
        <end position="21"/>
    </location>
</feature>
<evidence type="ECO:0000256" key="1">
    <source>
        <dbReference type="ARBA" id="ARBA00004479"/>
    </source>
</evidence>
<dbReference type="GO" id="GO:0005886">
    <property type="term" value="C:plasma membrane"/>
    <property type="evidence" value="ECO:0007669"/>
    <property type="project" value="TreeGrafter"/>
</dbReference>